<reference evidence="2 3" key="1">
    <citation type="submission" date="2017-01" db="EMBL/GenBank/DDBJ databases">
        <title>First insights into the biology of 'candidatus Vampirococcus archaeovorus'.</title>
        <authorList>
            <person name="Kizina J."/>
            <person name="Jordan S."/>
            <person name="Stueber K."/>
            <person name="Reinhardt R."/>
            <person name="Harder J."/>
        </authorList>
    </citation>
    <scope>NUCLEOTIDE SEQUENCE [LARGE SCALE GENOMIC DNA]</scope>
    <source>
        <strain evidence="2 3">LiM</strain>
    </source>
</reference>
<feature type="transmembrane region" description="Helical" evidence="1">
    <location>
        <begin position="135"/>
        <end position="152"/>
    </location>
</feature>
<dbReference type="Proteomes" id="UP000287243">
    <property type="component" value="Chromosome"/>
</dbReference>
<dbReference type="AlphaFoldDB" id="A0A410P4Y8"/>
<accession>A0A410P4Y8</accession>
<evidence type="ECO:0000256" key="1">
    <source>
        <dbReference type="SAM" id="Phobius"/>
    </source>
</evidence>
<feature type="transmembrane region" description="Helical" evidence="1">
    <location>
        <begin position="68"/>
        <end position="89"/>
    </location>
</feature>
<keyword evidence="1" id="KW-0812">Transmembrane</keyword>
<name>A0A410P4Y8_VELA1</name>
<keyword evidence="1" id="KW-0472">Membrane</keyword>
<dbReference type="KEGG" id="vai:BU251_05655"/>
<dbReference type="RefSeq" id="WP_128700017.1">
    <property type="nucleotide sequence ID" value="NZ_CP019384.1"/>
</dbReference>
<dbReference type="OrthoDB" id="1653857at2"/>
<evidence type="ECO:0000313" key="3">
    <source>
        <dbReference type="Proteomes" id="UP000287243"/>
    </source>
</evidence>
<sequence length="161" mass="18517">MIKFLVIPVLVLAEFAWHRFLCLPWLLSDPLLAAAMVYTFLHHFDARGCVGYALWCGFWRDAFGTDVFGVYMMSYVLTVFGVAFLVRVLYRHNWKIVFPVVFAGQLLNNHLVFILRPFLGAGPLVSYARFFGRTFLQALGTTLLGYPFLLFFKKCEPESTE</sequence>
<dbReference type="EMBL" id="CP019384">
    <property type="protein sequence ID" value="QAT17249.1"/>
    <property type="molecule type" value="Genomic_DNA"/>
</dbReference>
<keyword evidence="3" id="KW-1185">Reference proteome</keyword>
<organism evidence="2 3">
    <name type="scientific">Velamenicoccus archaeovorus</name>
    <dbReference type="NCBI Taxonomy" id="1930593"/>
    <lineage>
        <taxon>Bacteria</taxon>
        <taxon>Pseudomonadati</taxon>
        <taxon>Candidatus Omnitrophota</taxon>
        <taxon>Candidatus Velamenicoccus</taxon>
    </lineage>
</organism>
<evidence type="ECO:0008006" key="4">
    <source>
        <dbReference type="Google" id="ProtNLM"/>
    </source>
</evidence>
<proteinExistence type="predicted"/>
<protein>
    <recommendedName>
        <fullName evidence="4">Rod shape-determining protein MreD</fullName>
    </recommendedName>
</protein>
<evidence type="ECO:0000313" key="2">
    <source>
        <dbReference type="EMBL" id="QAT17249.1"/>
    </source>
</evidence>
<gene>
    <name evidence="2" type="ORF">BU251_05655</name>
</gene>
<feature type="transmembrane region" description="Helical" evidence="1">
    <location>
        <begin position="96"/>
        <end position="115"/>
    </location>
</feature>
<keyword evidence="1" id="KW-1133">Transmembrane helix</keyword>